<keyword evidence="3" id="KW-0732">Signal</keyword>
<evidence type="ECO:0000313" key="5">
    <source>
        <dbReference type="EMBL" id="TJY41276.1"/>
    </source>
</evidence>
<feature type="region of interest" description="Disordered" evidence="4">
    <location>
        <begin position="42"/>
        <end position="61"/>
    </location>
</feature>
<keyword evidence="2" id="KW-0813">Transport</keyword>
<evidence type="ECO:0000256" key="2">
    <source>
        <dbReference type="ARBA" id="ARBA00022448"/>
    </source>
</evidence>
<dbReference type="OrthoDB" id="9808332at2"/>
<dbReference type="Gene3D" id="3.40.190.10">
    <property type="entry name" value="Periplasmic binding protein-like II"/>
    <property type="match status" value="2"/>
</dbReference>
<organism evidence="5 6">
    <name type="scientific">Cohnella pontilimi</name>
    <dbReference type="NCBI Taxonomy" id="2564100"/>
    <lineage>
        <taxon>Bacteria</taxon>
        <taxon>Bacillati</taxon>
        <taxon>Bacillota</taxon>
        <taxon>Bacilli</taxon>
        <taxon>Bacillales</taxon>
        <taxon>Paenibacillaceae</taxon>
        <taxon>Cohnella</taxon>
    </lineage>
</organism>
<dbReference type="GO" id="GO:1901982">
    <property type="term" value="F:maltose binding"/>
    <property type="evidence" value="ECO:0007669"/>
    <property type="project" value="TreeGrafter"/>
</dbReference>
<evidence type="ECO:0000256" key="3">
    <source>
        <dbReference type="ARBA" id="ARBA00022729"/>
    </source>
</evidence>
<comment type="caution">
    <text evidence="5">The sequence shown here is derived from an EMBL/GenBank/DDBJ whole genome shotgun (WGS) entry which is preliminary data.</text>
</comment>
<keyword evidence="6" id="KW-1185">Reference proteome</keyword>
<evidence type="ECO:0000256" key="4">
    <source>
        <dbReference type="SAM" id="MobiDB-lite"/>
    </source>
</evidence>
<comment type="similarity">
    <text evidence="1">Belongs to the bacterial solute-binding protein 1 family.</text>
</comment>
<dbReference type="InterPro" id="IPR006059">
    <property type="entry name" value="SBP"/>
</dbReference>
<feature type="compositionally biased region" description="Low complexity" evidence="4">
    <location>
        <begin position="50"/>
        <end position="61"/>
    </location>
</feature>
<accession>A0A4U0F942</accession>
<name>A0A4U0F942_9BACL</name>
<dbReference type="PANTHER" id="PTHR30061:SF50">
    <property type="entry name" value="MALTOSE_MALTODEXTRIN-BINDING PERIPLASMIC PROTEIN"/>
    <property type="match status" value="1"/>
</dbReference>
<dbReference type="GO" id="GO:0015768">
    <property type="term" value="P:maltose transport"/>
    <property type="evidence" value="ECO:0007669"/>
    <property type="project" value="TreeGrafter"/>
</dbReference>
<evidence type="ECO:0000256" key="1">
    <source>
        <dbReference type="ARBA" id="ARBA00008520"/>
    </source>
</evidence>
<evidence type="ECO:0000313" key="6">
    <source>
        <dbReference type="Proteomes" id="UP000309673"/>
    </source>
</evidence>
<dbReference type="Pfam" id="PF13416">
    <property type="entry name" value="SBP_bac_8"/>
    <property type="match status" value="1"/>
</dbReference>
<reference evidence="5 6" key="1">
    <citation type="submission" date="2019-04" db="EMBL/GenBank/DDBJ databases">
        <title>Cohnella sp. nov., isolated from soil.</title>
        <authorList>
            <person name="Kim W."/>
        </authorList>
    </citation>
    <scope>NUCLEOTIDE SEQUENCE [LARGE SCALE GENOMIC DNA]</scope>
    <source>
        <strain evidence="5 6">CAU 1483</strain>
    </source>
</reference>
<dbReference type="GO" id="GO:0055052">
    <property type="term" value="C:ATP-binding cassette (ABC) transporter complex, substrate-binding subunit-containing"/>
    <property type="evidence" value="ECO:0007669"/>
    <property type="project" value="TreeGrafter"/>
</dbReference>
<dbReference type="AlphaFoldDB" id="A0A4U0F942"/>
<protein>
    <submittedName>
        <fullName evidence="5">Extracellular solute-binding protein</fullName>
    </submittedName>
</protein>
<sequence length="471" mass="51495">MEPKRRDGRRGSVKTKFGITKLFVIALTFLVIIVGCSPAPKASESSQPPASSGNASGNTSGGAVDLNSLDWSKLDDPALKNEEINLLVVDTEGDLTKLLQKFSDETGIKLKVSATDYNSLFNKITTAALSNSSEFDLIEMDTIWAGQFLAGNLVEDLTNVVPADVQSGFTQSSLSSVKYNDKLAAMPYFSSTKHFYWNMKMLKDAGYDAPPKTWTEFREMSKKLTKGGKYASGWSWKQAESLNCDFVGMVYSFGGSFFKQDGTLEVNSEGAVKALQYMTDLIRNDKTIDPASLQWTEDDVSNAFRAGKIAMMSNWEGQFPDVNDPSKSQIVDQADVGLLPGEGSVVSASVTGSEGIAIMKSSKHKLASLAFLKWMASKSFQEPNFTERGTYPVLQSLYEDPKVKEADKTQTIDKIMAQFEYGQNRPNGPGYVEWADILSAEVFKALAGNKSPKQALDDAASKIDQAIKKAQ</sequence>
<proteinExistence type="inferred from homology"/>
<dbReference type="SUPFAM" id="SSF53850">
    <property type="entry name" value="Periplasmic binding protein-like II"/>
    <property type="match status" value="1"/>
</dbReference>
<dbReference type="GO" id="GO:0042956">
    <property type="term" value="P:maltodextrin transmembrane transport"/>
    <property type="evidence" value="ECO:0007669"/>
    <property type="project" value="TreeGrafter"/>
</dbReference>
<dbReference type="EMBL" id="SUPK01000006">
    <property type="protein sequence ID" value="TJY41276.1"/>
    <property type="molecule type" value="Genomic_DNA"/>
</dbReference>
<dbReference type="PANTHER" id="PTHR30061">
    <property type="entry name" value="MALTOSE-BINDING PERIPLASMIC PROTEIN"/>
    <property type="match status" value="1"/>
</dbReference>
<dbReference type="Proteomes" id="UP000309673">
    <property type="component" value="Unassembled WGS sequence"/>
</dbReference>
<gene>
    <name evidence="5" type="ORF">E5161_12640</name>
</gene>